<feature type="region of interest" description="Disordered" evidence="1">
    <location>
        <begin position="177"/>
        <end position="199"/>
    </location>
</feature>
<protein>
    <recommendedName>
        <fullName evidence="5">DUF1254 domain-containing protein</fullName>
    </recommendedName>
</protein>
<dbReference type="EMBL" id="PUIV01000005">
    <property type="protein sequence ID" value="PWB94921.1"/>
    <property type="molecule type" value="Genomic_DNA"/>
</dbReference>
<proteinExistence type="predicted"/>
<keyword evidence="2" id="KW-0472">Membrane</keyword>
<evidence type="ECO:0000313" key="3">
    <source>
        <dbReference type="EMBL" id="PWB94921.1"/>
    </source>
</evidence>
<accession>A0A2U1STJ0</accession>
<name>A0A2U1STJ0_METSR</name>
<evidence type="ECO:0000256" key="2">
    <source>
        <dbReference type="SAM" id="Phobius"/>
    </source>
</evidence>
<evidence type="ECO:0000313" key="4">
    <source>
        <dbReference type="Proteomes" id="UP000245137"/>
    </source>
</evidence>
<feature type="transmembrane region" description="Helical" evidence="2">
    <location>
        <begin position="12"/>
        <end position="34"/>
    </location>
</feature>
<dbReference type="OrthoDB" id="1346484at2"/>
<comment type="caution">
    <text evidence="3">The sequence shown here is derived from an EMBL/GenBank/DDBJ whole genome shotgun (WGS) entry which is preliminary data.</text>
</comment>
<sequence length="199" mass="21573">MRMKISRTYLDWLPWALATVCVAGSVHIVSVLLMPELAPRNAYARLAAAAQSAETTPNGVALLPRAAPGAEVMPFEDSAFVEGVCLFDLSKGMMRVRADADPEELIALSFHARTGRVFHSATDRSAIKGKIDVLVGDARQIEAVEGEDEEAPPSQVHVTAPSMRGFVLMRSLAKRASDRDRAEQRLRAVSCETVAEPES</sequence>
<keyword evidence="2" id="KW-1133">Transmembrane helix</keyword>
<organism evidence="3 4">
    <name type="scientific">Methylosinus sporium</name>
    <dbReference type="NCBI Taxonomy" id="428"/>
    <lineage>
        <taxon>Bacteria</taxon>
        <taxon>Pseudomonadati</taxon>
        <taxon>Pseudomonadota</taxon>
        <taxon>Alphaproteobacteria</taxon>
        <taxon>Hyphomicrobiales</taxon>
        <taxon>Methylocystaceae</taxon>
        <taxon>Methylosinus</taxon>
    </lineage>
</organism>
<gene>
    <name evidence="3" type="ORF">C5689_05605</name>
</gene>
<evidence type="ECO:0008006" key="5">
    <source>
        <dbReference type="Google" id="ProtNLM"/>
    </source>
</evidence>
<keyword evidence="2" id="KW-0812">Transmembrane</keyword>
<dbReference type="Proteomes" id="UP000245137">
    <property type="component" value="Unassembled WGS sequence"/>
</dbReference>
<reference evidence="3 4" key="1">
    <citation type="journal article" date="2018" name="Appl. Microbiol. Biotechnol.">
        <title>Co-cultivation of the strictly anaerobic methanogen Methanosarcina barkeri with aerobic methanotrophs in an oxygen-limited membrane bioreactor.</title>
        <authorList>
            <person name="In 't Zandt M.H."/>
            <person name="van den Bosch T.J.M."/>
            <person name="Rijkers R."/>
            <person name="van Kessel M.A.H.J."/>
            <person name="Jetten M.S.M."/>
            <person name="Welte C.U."/>
        </authorList>
    </citation>
    <scope>NUCLEOTIDE SEQUENCE [LARGE SCALE GENOMIC DNA]</scope>
    <source>
        <strain evidence="3 4">DSM 17706</strain>
    </source>
</reference>
<evidence type="ECO:0000256" key="1">
    <source>
        <dbReference type="SAM" id="MobiDB-lite"/>
    </source>
</evidence>
<keyword evidence="4" id="KW-1185">Reference proteome</keyword>
<feature type="compositionally biased region" description="Basic and acidic residues" evidence="1">
    <location>
        <begin position="177"/>
        <end position="186"/>
    </location>
</feature>
<dbReference type="AlphaFoldDB" id="A0A2U1STJ0"/>